<feature type="transmembrane region" description="Helical" evidence="1">
    <location>
        <begin position="110"/>
        <end position="130"/>
    </location>
</feature>
<reference evidence="3" key="1">
    <citation type="submission" date="2023-01" db="EMBL/GenBank/DDBJ databases">
        <title>Key to firefly adult light organ development and bioluminescence: homeobox transcription factors regulate luciferase expression and transportation to peroxisome.</title>
        <authorList>
            <person name="Fu X."/>
        </authorList>
    </citation>
    <scope>NUCLEOTIDE SEQUENCE [LARGE SCALE GENOMIC DNA]</scope>
</reference>
<comment type="caution">
    <text evidence="2">The sequence shown here is derived from an EMBL/GenBank/DDBJ whole genome shotgun (WGS) entry which is preliminary data.</text>
</comment>
<organism evidence="2 3">
    <name type="scientific">Aquatica leii</name>
    <dbReference type="NCBI Taxonomy" id="1421715"/>
    <lineage>
        <taxon>Eukaryota</taxon>
        <taxon>Metazoa</taxon>
        <taxon>Ecdysozoa</taxon>
        <taxon>Arthropoda</taxon>
        <taxon>Hexapoda</taxon>
        <taxon>Insecta</taxon>
        <taxon>Pterygota</taxon>
        <taxon>Neoptera</taxon>
        <taxon>Endopterygota</taxon>
        <taxon>Coleoptera</taxon>
        <taxon>Polyphaga</taxon>
        <taxon>Elateriformia</taxon>
        <taxon>Elateroidea</taxon>
        <taxon>Lampyridae</taxon>
        <taxon>Luciolinae</taxon>
        <taxon>Aquatica</taxon>
    </lineage>
</organism>
<keyword evidence="1" id="KW-0472">Membrane</keyword>
<keyword evidence="1" id="KW-0812">Transmembrane</keyword>
<evidence type="ECO:0000313" key="3">
    <source>
        <dbReference type="Proteomes" id="UP001353858"/>
    </source>
</evidence>
<gene>
    <name evidence="2" type="ORF">RN001_004106</name>
</gene>
<keyword evidence="3" id="KW-1185">Reference proteome</keyword>
<dbReference type="Proteomes" id="UP001353858">
    <property type="component" value="Unassembled WGS sequence"/>
</dbReference>
<sequence>MQLLNSCCGCCDLKTGTIITGICGFLFTIGGLITHTVFLEGIEEEDTKSHVRIIVIYSYVYSAVNILLLYGAVKENKHFLLPWIVYVGFGLGLCSLFCLIFMFFVPGLTAGTVISGALWYVWYCVVSLYIEMNKPTTTIVTIGGYTGIPNNSFISSSVVSYDSQSPCYANYNKSPELV</sequence>
<feature type="transmembrane region" description="Helical" evidence="1">
    <location>
        <begin position="51"/>
        <end position="73"/>
    </location>
</feature>
<dbReference type="PANTHER" id="PTHR36694">
    <property type="entry name" value="PASIFLORA 1, ISOFORM A-RELATED"/>
    <property type="match status" value="1"/>
</dbReference>
<protein>
    <submittedName>
        <fullName evidence="2">Uncharacterized protein</fullName>
    </submittedName>
</protein>
<name>A0AAN7ST55_9COLE</name>
<keyword evidence="1" id="KW-1133">Transmembrane helix</keyword>
<proteinExistence type="predicted"/>
<dbReference type="EMBL" id="JARPUR010000001">
    <property type="protein sequence ID" value="KAK4887835.1"/>
    <property type="molecule type" value="Genomic_DNA"/>
</dbReference>
<evidence type="ECO:0000313" key="2">
    <source>
        <dbReference type="EMBL" id="KAK4887835.1"/>
    </source>
</evidence>
<accession>A0AAN7ST55</accession>
<feature type="transmembrane region" description="Helical" evidence="1">
    <location>
        <begin position="80"/>
        <end position="104"/>
    </location>
</feature>
<dbReference type="PANTHER" id="PTHR36694:SF11">
    <property type="entry name" value="LP21121P-RELATED"/>
    <property type="match status" value="1"/>
</dbReference>
<evidence type="ECO:0000256" key="1">
    <source>
        <dbReference type="SAM" id="Phobius"/>
    </source>
</evidence>
<dbReference type="AlphaFoldDB" id="A0AAN7ST55"/>
<feature type="transmembrane region" description="Helical" evidence="1">
    <location>
        <begin position="18"/>
        <end position="39"/>
    </location>
</feature>